<dbReference type="InterPro" id="IPR014509">
    <property type="entry name" value="YjdF-like"/>
</dbReference>
<feature type="transmembrane region" description="Helical" evidence="1">
    <location>
        <begin position="43"/>
        <end position="62"/>
    </location>
</feature>
<keyword evidence="1" id="KW-0472">Membrane</keyword>
<feature type="transmembrane region" description="Helical" evidence="1">
    <location>
        <begin position="20"/>
        <end position="37"/>
    </location>
</feature>
<name>A0AA41FC43_9FIRM</name>
<dbReference type="Pfam" id="PF09997">
    <property type="entry name" value="DUF2238"/>
    <property type="match status" value="1"/>
</dbReference>
<dbReference type="AlphaFoldDB" id="A0AA41FC43"/>
<sequence>MQEEEYPELLYQISSHKGGFVLYFLLRLLISVVLAIQVKNGDWQNVFLCFATILLFMVPSFIESKWHIRLPDAVQNTILLFIFCAEILGEIEAFYIWFPWWDTMLHTLNGFIVAAIGFSLVQLLNENEKILFKLSPIFVVIVAFCFSMTVGIMWEFFECGCDLMFGLDMQKDTVIQGFASVMLDPAGGNHPTAIHEITSVIVNGQDLGLGGYLDIGLLDTMKDLFVNFIGALVFSVMGYHYMKSEQKGKFVDQFLVKKEKQNARDINCNSCDCGSGGSTDPTE</sequence>
<organism evidence="2 3">
    <name type="scientific">Enterocloster citroniae</name>
    <dbReference type="NCBI Taxonomy" id="358743"/>
    <lineage>
        <taxon>Bacteria</taxon>
        <taxon>Bacillati</taxon>
        <taxon>Bacillota</taxon>
        <taxon>Clostridia</taxon>
        <taxon>Lachnospirales</taxon>
        <taxon>Lachnospiraceae</taxon>
        <taxon>Enterocloster</taxon>
    </lineage>
</organism>
<feature type="transmembrane region" description="Helical" evidence="1">
    <location>
        <begin position="224"/>
        <end position="242"/>
    </location>
</feature>
<proteinExistence type="predicted"/>
<reference evidence="2" key="1">
    <citation type="journal article" date="2021" name="Gut Microbes">
        <title>A synthetic consortium of 100 gut commensals modulates the composition and function in a colon model of the microbiome of elderly subjects.</title>
        <authorList>
            <person name="Perez M."/>
            <person name="Ntemiri A."/>
            <person name="Tan H."/>
            <person name="Harris H.M.B."/>
            <person name="Roager H.M."/>
            <person name="Ribiere C."/>
            <person name="O'Toole P.W."/>
        </authorList>
    </citation>
    <scope>NUCLEOTIDE SEQUENCE</scope>
    <source>
        <strain evidence="2">MCC335</strain>
    </source>
</reference>
<feature type="transmembrane region" description="Helical" evidence="1">
    <location>
        <begin position="74"/>
        <end position="98"/>
    </location>
</feature>
<feature type="transmembrane region" description="Helical" evidence="1">
    <location>
        <begin position="137"/>
        <end position="157"/>
    </location>
</feature>
<dbReference type="RefSeq" id="WP_195415795.1">
    <property type="nucleotide sequence ID" value="NZ_JADMXC010000009.1"/>
</dbReference>
<evidence type="ECO:0000313" key="3">
    <source>
        <dbReference type="Proteomes" id="UP000708338"/>
    </source>
</evidence>
<feature type="transmembrane region" description="Helical" evidence="1">
    <location>
        <begin position="104"/>
        <end position="125"/>
    </location>
</feature>
<comment type="caution">
    <text evidence="2">The sequence shown here is derived from an EMBL/GenBank/DDBJ whole genome shotgun (WGS) entry which is preliminary data.</text>
</comment>
<evidence type="ECO:0000256" key="1">
    <source>
        <dbReference type="SAM" id="Phobius"/>
    </source>
</evidence>
<keyword evidence="1" id="KW-0812">Transmembrane</keyword>
<protein>
    <submittedName>
        <fullName evidence="2">Uncharacterized protein</fullName>
    </submittedName>
</protein>
<evidence type="ECO:0000313" key="2">
    <source>
        <dbReference type="EMBL" id="MBT9808743.1"/>
    </source>
</evidence>
<dbReference type="EMBL" id="WQPS01000004">
    <property type="protein sequence ID" value="MBT9808743.1"/>
    <property type="molecule type" value="Genomic_DNA"/>
</dbReference>
<keyword evidence="1" id="KW-1133">Transmembrane helix</keyword>
<dbReference type="Proteomes" id="UP000708338">
    <property type="component" value="Unassembled WGS sequence"/>
</dbReference>
<accession>A0AA41FC43</accession>
<gene>
    <name evidence="2" type="ORF">GPL26_03690</name>
</gene>